<evidence type="ECO:0000313" key="2">
    <source>
        <dbReference type="Proteomes" id="UP000728032"/>
    </source>
</evidence>
<gene>
    <name evidence="1" type="ORF">ONB1V03_LOCUS10741</name>
</gene>
<reference evidence="1" key="1">
    <citation type="submission" date="2020-11" db="EMBL/GenBank/DDBJ databases">
        <authorList>
            <person name="Tran Van P."/>
        </authorList>
    </citation>
    <scope>NUCLEOTIDE SEQUENCE</scope>
</reference>
<sequence length="88" mass="9875">MRTAVTSLIHSYCLQLTTRLVPKTLLSTPVTPCQVLAIHLIDSSRESCDEWLAEELRPESVSTHPLVTAFPTRMLSLRIVSCRSLKQP</sequence>
<organism evidence="1">
    <name type="scientific">Oppiella nova</name>
    <dbReference type="NCBI Taxonomy" id="334625"/>
    <lineage>
        <taxon>Eukaryota</taxon>
        <taxon>Metazoa</taxon>
        <taxon>Ecdysozoa</taxon>
        <taxon>Arthropoda</taxon>
        <taxon>Chelicerata</taxon>
        <taxon>Arachnida</taxon>
        <taxon>Acari</taxon>
        <taxon>Acariformes</taxon>
        <taxon>Sarcoptiformes</taxon>
        <taxon>Oribatida</taxon>
        <taxon>Brachypylina</taxon>
        <taxon>Oppioidea</taxon>
        <taxon>Oppiidae</taxon>
        <taxon>Oppiella</taxon>
    </lineage>
</organism>
<evidence type="ECO:0000313" key="1">
    <source>
        <dbReference type="EMBL" id="CAD7654091.1"/>
    </source>
</evidence>
<name>A0A7R9M6R1_9ACAR</name>
<dbReference type="AlphaFoldDB" id="A0A7R9M6R1"/>
<protein>
    <submittedName>
        <fullName evidence="1">Uncharacterized protein</fullName>
    </submittedName>
</protein>
<proteinExistence type="predicted"/>
<dbReference type="EMBL" id="OC922317">
    <property type="protein sequence ID" value="CAD7654091.1"/>
    <property type="molecule type" value="Genomic_DNA"/>
</dbReference>
<dbReference type="Proteomes" id="UP000728032">
    <property type="component" value="Unassembled WGS sequence"/>
</dbReference>
<keyword evidence="2" id="KW-1185">Reference proteome</keyword>
<dbReference type="EMBL" id="CAJPVJ010007492">
    <property type="protein sequence ID" value="CAG2171278.1"/>
    <property type="molecule type" value="Genomic_DNA"/>
</dbReference>
<accession>A0A7R9M6R1</accession>